<name>A0A844W647_9RHOB</name>
<comment type="caution">
    <text evidence="1">The sequence shown here is derived from an EMBL/GenBank/DDBJ whole genome shotgun (WGS) entry which is preliminary data.</text>
</comment>
<accession>A0A844W647</accession>
<proteinExistence type="predicted"/>
<gene>
    <name evidence="1" type="ORF">GLS40_09665</name>
</gene>
<sequence length="47" mass="4900">MSGTQFPADVDAMSDDTVAWMNLEDGLATKIGFAAQDAAARPSGRGR</sequence>
<reference evidence="1 2" key="1">
    <citation type="submission" date="2019-11" db="EMBL/GenBank/DDBJ databases">
        <title>Pseudooceanicola pacifica sp. nov., isolated from deep-sea sediment of the Pacific Ocean.</title>
        <authorList>
            <person name="Lyu L."/>
        </authorList>
    </citation>
    <scope>NUCLEOTIDE SEQUENCE [LARGE SCALE GENOMIC DNA]</scope>
    <source>
        <strain evidence="1 2">216_PA32_1</strain>
    </source>
</reference>
<dbReference type="Proteomes" id="UP000443843">
    <property type="component" value="Unassembled WGS sequence"/>
</dbReference>
<evidence type="ECO:0000313" key="2">
    <source>
        <dbReference type="Proteomes" id="UP000443843"/>
    </source>
</evidence>
<dbReference type="EMBL" id="WNXQ01000004">
    <property type="protein sequence ID" value="MWB78291.1"/>
    <property type="molecule type" value="Genomic_DNA"/>
</dbReference>
<evidence type="ECO:0000313" key="1">
    <source>
        <dbReference type="EMBL" id="MWB78291.1"/>
    </source>
</evidence>
<dbReference type="RefSeq" id="WP_160382551.1">
    <property type="nucleotide sequence ID" value="NZ_WNXQ01000004.1"/>
</dbReference>
<keyword evidence="2" id="KW-1185">Reference proteome</keyword>
<dbReference type="AlphaFoldDB" id="A0A844W647"/>
<organism evidence="1 2">
    <name type="scientific">Pseudooceanicola pacificus</name>
    <dbReference type="NCBI Taxonomy" id="2676438"/>
    <lineage>
        <taxon>Bacteria</taxon>
        <taxon>Pseudomonadati</taxon>
        <taxon>Pseudomonadota</taxon>
        <taxon>Alphaproteobacteria</taxon>
        <taxon>Rhodobacterales</taxon>
        <taxon>Paracoccaceae</taxon>
        <taxon>Pseudooceanicola</taxon>
    </lineage>
</organism>
<protein>
    <submittedName>
        <fullName evidence="1">Uncharacterized protein</fullName>
    </submittedName>
</protein>